<gene>
    <name evidence="3" type="ORF">OLEA9_A089353</name>
</gene>
<dbReference type="Pfam" id="PF05703">
    <property type="entry name" value="Auxin_canalis"/>
    <property type="match status" value="1"/>
</dbReference>
<name>A0A8S0PX08_OLEEU</name>
<proteinExistence type="predicted"/>
<evidence type="ECO:0000259" key="2">
    <source>
        <dbReference type="Pfam" id="PF08458"/>
    </source>
</evidence>
<dbReference type="InterPro" id="IPR040269">
    <property type="entry name" value="VAB"/>
</dbReference>
<sequence>MDPNCKPTLTQAHPETMDFLSHAWCNFAVQALQTDIQDRSIVLHESSLKKFQYDHKPPSMKMEGSVKMDDADKFVPPWKLNDVQSWIWMQQAMHPEMNYNSYFRRKWMSWKIIPFKHVSIKKWLKEIKQKRKEEHRLQKAEIHAAVSVAGVAAALAAIAAENSKHDDTITTKDSAVASAATLVAAQCAKVAEAMGAKREQLSSVIGSAMNGTSASEILTLAAAAATSQKGAATLKARSGYKNKLNGSAAVLPLDDINESDFDFEKSKSILAKGTDLYIETADGRYLFRSVAAILNGEAKVILKIKNPNVLNAFTRTKESIVLDLHTELYKDSEVGETETCHLLVLTTNKGMIKLDMVADYQCYKTWSTTINHMLMLSTSFTRYELQFYKN</sequence>
<dbReference type="AlphaFoldDB" id="A0A8S0PX08"/>
<feature type="domain" description="Pleckstrin-like plant" evidence="2">
    <location>
        <begin position="276"/>
        <end position="377"/>
    </location>
</feature>
<comment type="caution">
    <text evidence="3">The sequence shown here is derived from an EMBL/GenBank/DDBJ whole genome shotgun (WGS) entry which is preliminary data.</text>
</comment>
<keyword evidence="4" id="KW-1185">Reference proteome</keyword>
<organism evidence="3 4">
    <name type="scientific">Olea europaea subsp. europaea</name>
    <dbReference type="NCBI Taxonomy" id="158383"/>
    <lineage>
        <taxon>Eukaryota</taxon>
        <taxon>Viridiplantae</taxon>
        <taxon>Streptophyta</taxon>
        <taxon>Embryophyta</taxon>
        <taxon>Tracheophyta</taxon>
        <taxon>Spermatophyta</taxon>
        <taxon>Magnoliopsida</taxon>
        <taxon>eudicotyledons</taxon>
        <taxon>Gunneridae</taxon>
        <taxon>Pentapetalae</taxon>
        <taxon>asterids</taxon>
        <taxon>lamiids</taxon>
        <taxon>Lamiales</taxon>
        <taxon>Oleaceae</taxon>
        <taxon>Oleeae</taxon>
        <taxon>Olea</taxon>
    </lineage>
</organism>
<dbReference type="InterPro" id="IPR008546">
    <property type="entry name" value="VAN3-bd-like_auxin_canal"/>
</dbReference>
<reference evidence="3 4" key="1">
    <citation type="submission" date="2019-12" db="EMBL/GenBank/DDBJ databases">
        <authorList>
            <person name="Alioto T."/>
            <person name="Alioto T."/>
            <person name="Gomez Garrido J."/>
        </authorList>
    </citation>
    <scope>NUCLEOTIDE SEQUENCE [LARGE SCALE GENOMIC DNA]</scope>
</reference>
<dbReference type="InterPro" id="IPR013666">
    <property type="entry name" value="PH_pln"/>
</dbReference>
<evidence type="ECO:0000313" key="4">
    <source>
        <dbReference type="Proteomes" id="UP000594638"/>
    </source>
</evidence>
<dbReference type="Gramene" id="OE9A089353T6">
    <property type="protein sequence ID" value="OE9A089353C6"/>
    <property type="gene ID" value="OE9A089353"/>
</dbReference>
<dbReference type="PANTHER" id="PTHR31351">
    <property type="entry name" value="EXPRESSED PROTEIN"/>
    <property type="match status" value="1"/>
</dbReference>
<evidence type="ECO:0008006" key="5">
    <source>
        <dbReference type="Google" id="ProtNLM"/>
    </source>
</evidence>
<evidence type="ECO:0000259" key="1">
    <source>
        <dbReference type="Pfam" id="PF05703"/>
    </source>
</evidence>
<dbReference type="Proteomes" id="UP000594638">
    <property type="component" value="Unassembled WGS sequence"/>
</dbReference>
<protein>
    <recommendedName>
        <fullName evidence="5">VAN3-binding protein</fullName>
    </recommendedName>
</protein>
<dbReference type="OrthoDB" id="786244at2759"/>
<dbReference type="PANTHER" id="PTHR31351:SF25">
    <property type="entry name" value="AUXIN CANALIZATION PROTEIN (DUF828)"/>
    <property type="match status" value="1"/>
</dbReference>
<dbReference type="EMBL" id="CACTIH010000209">
    <property type="protein sequence ID" value="CAA2957123.1"/>
    <property type="molecule type" value="Genomic_DNA"/>
</dbReference>
<accession>A0A8S0PX08</accession>
<evidence type="ECO:0000313" key="3">
    <source>
        <dbReference type="EMBL" id="CAA2957123.1"/>
    </source>
</evidence>
<feature type="domain" description="VAN3-binding protein-like auxin canalisation" evidence="1">
    <location>
        <begin position="14"/>
        <end position="255"/>
    </location>
</feature>
<dbReference type="Pfam" id="PF08458">
    <property type="entry name" value="PH_2"/>
    <property type="match status" value="1"/>
</dbReference>